<name>A0ABV6ZQY2_9HYPH</name>
<feature type="non-terminal residue" evidence="1">
    <location>
        <position position="1"/>
    </location>
</feature>
<dbReference type="Proteomes" id="UP001595190">
    <property type="component" value="Unassembled WGS sequence"/>
</dbReference>
<dbReference type="RefSeq" id="WP_394315241.1">
    <property type="nucleotide sequence ID" value="NZ_JBHGPK010000037.1"/>
</dbReference>
<evidence type="ECO:0000313" key="1">
    <source>
        <dbReference type="EMBL" id="MFC2254576.1"/>
    </source>
</evidence>
<dbReference type="EMBL" id="JBHGPK010000037">
    <property type="protein sequence ID" value="MFC2254576.1"/>
    <property type="molecule type" value="Genomic_DNA"/>
</dbReference>
<sequence length="62" mass="6840">AAAILNQFSPDLGIGRFNQKSLCSSAYGRPVRLRNPYNNASPLTSVICDHKIGITFFRKRAS</sequence>
<accession>A0ABV6ZQY2</accession>
<protein>
    <submittedName>
        <fullName evidence="1">Uncharacterized protein</fullName>
    </submittedName>
</protein>
<comment type="caution">
    <text evidence="1">The sequence shown here is derived from an EMBL/GenBank/DDBJ whole genome shotgun (WGS) entry which is preliminary data.</text>
</comment>
<evidence type="ECO:0000313" key="2">
    <source>
        <dbReference type="Proteomes" id="UP001595190"/>
    </source>
</evidence>
<reference evidence="1 2" key="1">
    <citation type="submission" date="2024-09" db="EMBL/GenBank/DDBJ databases">
        <title>Description of Labrys sedimenti sp. nov., isolated from a diclofenac-degrading enrichment culture, and genome-based reclassification of Labrys portucalensis as a later heterotypic synonym of Labrys neptuniae.</title>
        <authorList>
            <person name="Tancsics A."/>
            <person name="Csepanyi A."/>
        </authorList>
    </citation>
    <scope>NUCLEOTIDE SEQUENCE [LARGE SCALE GENOMIC DNA]</scope>
    <source>
        <strain evidence="1 2">LMG 23412</strain>
    </source>
</reference>
<proteinExistence type="predicted"/>
<gene>
    <name evidence="1" type="ORF">ACETRX_33540</name>
</gene>
<organism evidence="1 2">
    <name type="scientific">Labrys neptuniae</name>
    <dbReference type="NCBI Taxonomy" id="376174"/>
    <lineage>
        <taxon>Bacteria</taxon>
        <taxon>Pseudomonadati</taxon>
        <taxon>Pseudomonadota</taxon>
        <taxon>Alphaproteobacteria</taxon>
        <taxon>Hyphomicrobiales</taxon>
        <taxon>Xanthobacteraceae</taxon>
        <taxon>Labrys</taxon>
    </lineage>
</organism>